<dbReference type="Gene3D" id="3.40.50.720">
    <property type="entry name" value="NAD(P)-binding Rossmann-like Domain"/>
    <property type="match status" value="1"/>
</dbReference>
<feature type="domain" description="Malic enzyme N-terminal" evidence="4">
    <location>
        <begin position="38"/>
        <end position="171"/>
    </location>
</feature>
<evidence type="ECO:0000259" key="3">
    <source>
        <dbReference type="SMART" id="SM00919"/>
    </source>
</evidence>
<evidence type="ECO:0000256" key="1">
    <source>
        <dbReference type="ARBA" id="ARBA00023002"/>
    </source>
</evidence>
<dbReference type="Pfam" id="PF00390">
    <property type="entry name" value="malic"/>
    <property type="match status" value="1"/>
</dbReference>
<dbReference type="GO" id="GO:0051287">
    <property type="term" value="F:NAD binding"/>
    <property type="evidence" value="ECO:0007669"/>
    <property type="project" value="InterPro"/>
</dbReference>
<reference evidence="5 6" key="1">
    <citation type="submission" date="2019-03" db="EMBL/GenBank/DDBJ databases">
        <title>Sequencing the genomes of 1000 actinobacteria strains.</title>
        <authorList>
            <person name="Klenk H.-P."/>
        </authorList>
    </citation>
    <scope>NUCLEOTIDE SEQUENCE [LARGE SCALE GENOMIC DNA]</scope>
    <source>
        <strain evidence="5 6">DSM 43805</strain>
    </source>
</reference>
<evidence type="ECO:0000313" key="6">
    <source>
        <dbReference type="Proteomes" id="UP000294901"/>
    </source>
</evidence>
<dbReference type="GO" id="GO:0016616">
    <property type="term" value="F:oxidoreductase activity, acting on the CH-OH group of donors, NAD or NADP as acceptor"/>
    <property type="evidence" value="ECO:0007669"/>
    <property type="project" value="InterPro"/>
</dbReference>
<feature type="domain" description="Malic enzyme NAD-binding" evidence="3">
    <location>
        <begin position="183"/>
        <end position="405"/>
    </location>
</feature>
<dbReference type="CDD" id="cd05311">
    <property type="entry name" value="NAD_bind_2_malic_enz"/>
    <property type="match status" value="1"/>
</dbReference>
<accession>A0A4R6JVY3</accession>
<keyword evidence="6" id="KW-1185">Reference proteome</keyword>
<dbReference type="PANTHER" id="PTHR43237">
    <property type="entry name" value="NADP-DEPENDENT MALIC ENZYME"/>
    <property type="match status" value="1"/>
</dbReference>
<name>A0A4R6JVY3_9ACTN</name>
<dbReference type="Pfam" id="PF03949">
    <property type="entry name" value="Malic_M"/>
    <property type="match status" value="1"/>
</dbReference>
<dbReference type="InterPro" id="IPR046346">
    <property type="entry name" value="Aminoacid_DH-like_N_sf"/>
</dbReference>
<dbReference type="InterPro" id="IPR012302">
    <property type="entry name" value="Malic_NAD-bd"/>
</dbReference>
<evidence type="ECO:0000313" key="5">
    <source>
        <dbReference type="EMBL" id="TDO40407.1"/>
    </source>
</evidence>
<dbReference type="InterPro" id="IPR051674">
    <property type="entry name" value="Malate_Decarboxylase"/>
</dbReference>
<organism evidence="5 6">
    <name type="scientific">Paractinoplanes brasiliensis</name>
    <dbReference type="NCBI Taxonomy" id="52695"/>
    <lineage>
        <taxon>Bacteria</taxon>
        <taxon>Bacillati</taxon>
        <taxon>Actinomycetota</taxon>
        <taxon>Actinomycetes</taxon>
        <taxon>Micromonosporales</taxon>
        <taxon>Micromonosporaceae</taxon>
        <taxon>Paractinoplanes</taxon>
    </lineage>
</organism>
<dbReference type="SUPFAM" id="SSF53223">
    <property type="entry name" value="Aminoacid dehydrogenase-like, N-terminal domain"/>
    <property type="match status" value="1"/>
</dbReference>
<dbReference type="Proteomes" id="UP000294901">
    <property type="component" value="Unassembled WGS sequence"/>
</dbReference>
<sequence>MDAPSTYVTMPVGVTVSYFSFELDPALAADPVFDLHKHGKMEIALTVPLASRDHLSLAYTPGVARVCEAIAADQELYPDYTWTANTVAVVTDGSAVLGLGNIGPKAAMPVMEGKSILFKQFGGVDSIPICLDTQDVEGIVAAVKAMAPSFGGINLEDISAPRCFEIERRLDAELDIPVFHDDQHGTAVVTLAALRNAAKLLGRRFGDLRVVISGAGAAGVAITRMLIAAGIDGANVIICDSRGIIHAERGDLTPIKAELAATTNLSGRTGGIAQALIGADVLVGVSGGLIEESAVAGMAPGGIIFAMANPTPEVAPAIAHKYAAIVATGRSDFPNQINNVLAFPGIFRGALDVRATTITENMKVAAADAIAAVVSDDLSADAIVPSPLDPRVAPAVSAAVAAAAQADGVARRPAPVAPEQRSAPLSR</sequence>
<gene>
    <name evidence="5" type="ORF">C8E87_4121</name>
</gene>
<dbReference type="Gene3D" id="3.40.50.10380">
    <property type="entry name" value="Malic enzyme, N-terminal domain"/>
    <property type="match status" value="1"/>
</dbReference>
<dbReference type="InterPro" id="IPR036291">
    <property type="entry name" value="NAD(P)-bd_dom_sf"/>
</dbReference>
<comment type="caution">
    <text evidence="5">The sequence shown here is derived from an EMBL/GenBank/DDBJ whole genome shotgun (WGS) entry which is preliminary data.</text>
</comment>
<dbReference type="SMART" id="SM01274">
    <property type="entry name" value="malic"/>
    <property type="match status" value="1"/>
</dbReference>
<dbReference type="SMART" id="SM00919">
    <property type="entry name" value="Malic_M"/>
    <property type="match status" value="1"/>
</dbReference>
<dbReference type="PANTHER" id="PTHR43237:SF4">
    <property type="entry name" value="NADP-DEPENDENT MALIC ENZYME"/>
    <property type="match status" value="1"/>
</dbReference>
<dbReference type="InterPro" id="IPR012301">
    <property type="entry name" value="Malic_N_dom"/>
</dbReference>
<keyword evidence="1" id="KW-0560">Oxidoreductase</keyword>
<feature type="region of interest" description="Disordered" evidence="2">
    <location>
        <begin position="407"/>
        <end position="427"/>
    </location>
</feature>
<dbReference type="EMBL" id="SNWR01000001">
    <property type="protein sequence ID" value="TDO40407.1"/>
    <property type="molecule type" value="Genomic_DNA"/>
</dbReference>
<dbReference type="InterPro" id="IPR045213">
    <property type="entry name" value="Malic_NAD-bd_bact_type"/>
</dbReference>
<evidence type="ECO:0000256" key="2">
    <source>
        <dbReference type="SAM" id="MobiDB-lite"/>
    </source>
</evidence>
<evidence type="ECO:0000259" key="4">
    <source>
        <dbReference type="SMART" id="SM01274"/>
    </source>
</evidence>
<protein>
    <submittedName>
        <fullName evidence="5">Malate dehydrogenase (Oxaloacetate-decarboxylating)</fullName>
    </submittedName>
</protein>
<dbReference type="SUPFAM" id="SSF51735">
    <property type="entry name" value="NAD(P)-binding Rossmann-fold domains"/>
    <property type="match status" value="1"/>
</dbReference>
<dbReference type="FunFam" id="3.40.50.10380:FF:000003">
    <property type="entry name" value="NADP-dependent malic enzyme"/>
    <property type="match status" value="1"/>
</dbReference>
<dbReference type="InterPro" id="IPR037062">
    <property type="entry name" value="Malic_N_dom_sf"/>
</dbReference>
<dbReference type="GO" id="GO:0004470">
    <property type="term" value="F:malic enzyme activity"/>
    <property type="evidence" value="ECO:0007669"/>
    <property type="project" value="InterPro"/>
</dbReference>
<proteinExistence type="predicted"/>
<dbReference type="AlphaFoldDB" id="A0A4R6JVY3"/>